<proteinExistence type="predicted"/>
<sequence length="132" mass="14853">MSKVLLVVSAHFVLPLSDFFSPCNLLVEEPSWFIVSFLVRICITVVQFLQVSPALCVFCKWRHLGSSGGSDGKESACRERDLDLILRQEDPLEQGIFSLPQEYPLQYSCLEISMDRSLAGFQAMGSVRVKHN</sequence>
<reference evidence="1" key="1">
    <citation type="submission" date="2023-04" db="EMBL/GenBank/DDBJ databases">
        <authorList>
            <consortium name="ELIXIR-Norway"/>
        </authorList>
    </citation>
    <scope>NUCLEOTIDE SEQUENCE [LARGE SCALE GENOMIC DNA]</scope>
</reference>
<dbReference type="Proteomes" id="UP001176941">
    <property type="component" value="Chromosome 26"/>
</dbReference>
<keyword evidence="2" id="KW-1185">Reference proteome</keyword>
<name>A0ABN8YZ53_RANTA</name>
<evidence type="ECO:0000313" key="2">
    <source>
        <dbReference type="Proteomes" id="UP001176941"/>
    </source>
</evidence>
<gene>
    <name evidence="1" type="ORF">MRATA1EN1_LOCUS15837</name>
</gene>
<organism evidence="1 2">
    <name type="scientific">Rangifer tarandus platyrhynchus</name>
    <name type="common">Svalbard reindeer</name>
    <dbReference type="NCBI Taxonomy" id="3082113"/>
    <lineage>
        <taxon>Eukaryota</taxon>
        <taxon>Metazoa</taxon>
        <taxon>Chordata</taxon>
        <taxon>Craniata</taxon>
        <taxon>Vertebrata</taxon>
        <taxon>Euteleostomi</taxon>
        <taxon>Mammalia</taxon>
        <taxon>Eutheria</taxon>
        <taxon>Laurasiatheria</taxon>
        <taxon>Artiodactyla</taxon>
        <taxon>Ruminantia</taxon>
        <taxon>Pecora</taxon>
        <taxon>Cervidae</taxon>
        <taxon>Odocoileinae</taxon>
        <taxon>Rangifer</taxon>
    </lineage>
</organism>
<dbReference type="EMBL" id="OX459962">
    <property type="protein sequence ID" value="CAI9166875.1"/>
    <property type="molecule type" value="Genomic_DNA"/>
</dbReference>
<accession>A0ABN8YZ53</accession>
<evidence type="ECO:0000313" key="1">
    <source>
        <dbReference type="EMBL" id="CAI9166875.1"/>
    </source>
</evidence>
<protein>
    <submittedName>
        <fullName evidence="1">Uncharacterized protein</fullName>
    </submittedName>
</protein>